<feature type="transmembrane region" description="Helical" evidence="1">
    <location>
        <begin position="115"/>
        <end position="136"/>
    </location>
</feature>
<gene>
    <name evidence="2" type="ORF">CM240_2683</name>
</gene>
<feature type="transmembrane region" description="Helical" evidence="1">
    <location>
        <begin position="148"/>
        <end position="168"/>
    </location>
</feature>
<organism evidence="2 3">
    <name type="scientific">Clostridium bornimense</name>
    <dbReference type="NCBI Taxonomy" id="1216932"/>
    <lineage>
        <taxon>Bacteria</taxon>
        <taxon>Bacillati</taxon>
        <taxon>Bacillota</taxon>
        <taxon>Clostridia</taxon>
        <taxon>Eubacteriales</taxon>
        <taxon>Clostridiaceae</taxon>
        <taxon>Clostridium</taxon>
    </lineage>
</organism>
<keyword evidence="3" id="KW-1185">Reference proteome</keyword>
<evidence type="ECO:0000313" key="3">
    <source>
        <dbReference type="Proteomes" id="UP000019426"/>
    </source>
</evidence>
<keyword evidence="1" id="KW-0472">Membrane</keyword>
<sequence>MIILIKLLVLGCLTGFACALPLNIYISEDIVSNKYPYSNKNIYLSVGALLSNIFLLLFFNTAMTFLFNTNKYIKNSLLILFGILINFFIFIYFTNKTLFNKNQKYPKYFDAFMLGVIKTTTNIFTLFIWLIGSLLYNIMHRYISLHYIFTYYTGLICGISMWFIFLNIIQINKIHIITPASITYIKNILLKFFFILSLLLIMLGIYGLI</sequence>
<protein>
    <submittedName>
        <fullName evidence="2">Putative membrane protein</fullName>
    </submittedName>
</protein>
<feature type="transmembrane region" description="Helical" evidence="1">
    <location>
        <begin position="43"/>
        <end position="65"/>
    </location>
</feature>
<dbReference type="AlphaFoldDB" id="W6SJD2"/>
<keyword evidence="1" id="KW-0812">Transmembrane</keyword>
<dbReference type="PATRIC" id="fig|1216932.3.peg.2644"/>
<keyword evidence="1" id="KW-1133">Transmembrane helix</keyword>
<accession>W6SJD2</accession>
<evidence type="ECO:0000313" key="2">
    <source>
        <dbReference type="EMBL" id="CDM69800.1"/>
    </source>
</evidence>
<reference evidence="2 3" key="1">
    <citation type="submission" date="2013-11" db="EMBL/GenBank/DDBJ databases">
        <title>Complete genome sequence of Clostridum sp. M2/40.</title>
        <authorList>
            <person name="Wibberg D."/>
            <person name="Puehler A."/>
            <person name="Schlueter A."/>
        </authorList>
    </citation>
    <scope>NUCLEOTIDE SEQUENCE [LARGE SCALE GENOMIC DNA]</scope>
    <source>
        <strain evidence="3">M2/40</strain>
    </source>
</reference>
<dbReference type="Proteomes" id="UP000019426">
    <property type="component" value="Chromosome M2/40_rep1"/>
</dbReference>
<name>W6SJD2_9CLOT</name>
<evidence type="ECO:0000256" key="1">
    <source>
        <dbReference type="SAM" id="Phobius"/>
    </source>
</evidence>
<dbReference type="KEGG" id="clt:CM240_2683"/>
<feature type="transmembrane region" description="Helical" evidence="1">
    <location>
        <begin position="77"/>
        <end position="95"/>
    </location>
</feature>
<proteinExistence type="predicted"/>
<dbReference type="EMBL" id="HG917868">
    <property type="protein sequence ID" value="CDM69800.1"/>
    <property type="molecule type" value="Genomic_DNA"/>
</dbReference>
<feature type="transmembrane region" description="Helical" evidence="1">
    <location>
        <begin position="188"/>
        <end position="208"/>
    </location>
</feature>
<dbReference type="HOGENOM" id="CLU_1313619_0_0_9"/>
<dbReference type="PROSITE" id="PS51257">
    <property type="entry name" value="PROKAR_LIPOPROTEIN"/>
    <property type="match status" value="1"/>
</dbReference>